<dbReference type="Proteomes" id="UP000295131">
    <property type="component" value="Unassembled WGS sequence"/>
</dbReference>
<protein>
    <submittedName>
        <fullName evidence="1">Uncharacterized protein</fullName>
    </submittedName>
</protein>
<dbReference type="AlphaFoldDB" id="A0A4R5PPE0"/>
<evidence type="ECO:0000313" key="1">
    <source>
        <dbReference type="EMBL" id="TDH38477.1"/>
    </source>
</evidence>
<reference evidence="1 2" key="1">
    <citation type="journal article" date="2013" name="Int. J. Syst. Evol. Microbiol.">
        <title>Hoeflea suaedae sp. nov., an endophytic bacterium isolated from the root of the halophyte Suaeda maritima.</title>
        <authorList>
            <person name="Chung E.J."/>
            <person name="Park J.A."/>
            <person name="Pramanik P."/>
            <person name="Bibi F."/>
            <person name="Jeon C.O."/>
            <person name="Chung Y.R."/>
        </authorList>
    </citation>
    <scope>NUCLEOTIDE SEQUENCE [LARGE SCALE GENOMIC DNA]</scope>
    <source>
        <strain evidence="1 2">YC6898</strain>
    </source>
</reference>
<comment type="caution">
    <text evidence="1">The sequence shown here is derived from an EMBL/GenBank/DDBJ whole genome shotgun (WGS) entry which is preliminary data.</text>
</comment>
<accession>A0A4R5PPE0</accession>
<organism evidence="1 2">
    <name type="scientific">Pseudohoeflea suaedae</name>
    <dbReference type="NCBI Taxonomy" id="877384"/>
    <lineage>
        <taxon>Bacteria</taxon>
        <taxon>Pseudomonadati</taxon>
        <taxon>Pseudomonadota</taxon>
        <taxon>Alphaproteobacteria</taxon>
        <taxon>Hyphomicrobiales</taxon>
        <taxon>Rhizobiaceae</taxon>
        <taxon>Pseudohoeflea</taxon>
    </lineage>
</organism>
<evidence type="ECO:0000313" key="2">
    <source>
        <dbReference type="Proteomes" id="UP000295131"/>
    </source>
</evidence>
<dbReference type="OrthoDB" id="8115922at2"/>
<gene>
    <name evidence="1" type="ORF">E2A64_05045</name>
</gene>
<keyword evidence="2" id="KW-1185">Reference proteome</keyword>
<dbReference type="RefSeq" id="WP_133283312.1">
    <property type="nucleotide sequence ID" value="NZ_SMSI01000001.1"/>
</dbReference>
<name>A0A4R5PPE0_9HYPH</name>
<sequence length="148" mass="16210">MGFFKLIKHGDQEQANAVAQSLAPQAREAFAHFLMSETWSLQLGTGIFELGPIARARHSIRSEERCGLLTLLRCYPAVDRPRVMELFEAASSEPAAFCFATVTLHPDQGEQPFTCIGETAHFCNDGNGVISGIFVFPRVSGPACKTQH</sequence>
<dbReference type="EMBL" id="SMSI01000001">
    <property type="protein sequence ID" value="TDH38477.1"/>
    <property type="molecule type" value="Genomic_DNA"/>
</dbReference>
<proteinExistence type="predicted"/>